<comment type="caution">
    <text evidence="1">The sequence shown here is derived from an EMBL/GenBank/DDBJ whole genome shotgun (WGS) entry which is preliminary data.</text>
</comment>
<organism evidence="1 2">
    <name type="scientific">Maribacter sedimenticola</name>
    <dbReference type="NCBI Taxonomy" id="228956"/>
    <lineage>
        <taxon>Bacteria</taxon>
        <taxon>Pseudomonadati</taxon>
        <taxon>Bacteroidota</taxon>
        <taxon>Flavobacteriia</taxon>
        <taxon>Flavobacteriales</taxon>
        <taxon>Flavobacteriaceae</taxon>
        <taxon>Maribacter</taxon>
    </lineage>
</organism>
<evidence type="ECO:0000313" key="2">
    <source>
        <dbReference type="Proteomes" id="UP000198337"/>
    </source>
</evidence>
<proteinExistence type="predicted"/>
<name>A0ABY1SHQ3_9FLAO</name>
<dbReference type="Pfam" id="PF09697">
    <property type="entry name" value="Porph_ging"/>
    <property type="match status" value="1"/>
</dbReference>
<dbReference type="EMBL" id="FZNV01000002">
    <property type="protein sequence ID" value="SNR47072.1"/>
    <property type="molecule type" value="Genomic_DNA"/>
</dbReference>
<dbReference type="NCBIfam" id="TIGR01200">
    <property type="entry name" value="GLPGLI"/>
    <property type="match status" value="1"/>
</dbReference>
<dbReference type="RefSeq" id="WP_089260419.1">
    <property type="nucleotide sequence ID" value="NZ_FZNV01000002.1"/>
</dbReference>
<keyword evidence="2" id="KW-1185">Reference proteome</keyword>
<dbReference type="Proteomes" id="UP000198337">
    <property type="component" value="Unassembled WGS sequence"/>
</dbReference>
<accession>A0ABY1SHQ3</accession>
<reference evidence="1 2" key="1">
    <citation type="submission" date="2017-06" db="EMBL/GenBank/DDBJ databases">
        <authorList>
            <person name="Varghese N."/>
            <person name="Submissions S."/>
        </authorList>
    </citation>
    <scope>NUCLEOTIDE SEQUENCE [LARGE SCALE GENOMIC DNA]</scope>
    <source>
        <strain evidence="1 2">DSM 19840</strain>
    </source>
</reference>
<evidence type="ECO:0000313" key="1">
    <source>
        <dbReference type="EMBL" id="SNR47072.1"/>
    </source>
</evidence>
<dbReference type="InterPro" id="IPR005901">
    <property type="entry name" value="GLPGLI"/>
</dbReference>
<gene>
    <name evidence="1" type="ORF">SAMN04488009_1998</name>
</gene>
<protein>
    <submittedName>
        <fullName evidence="1">GLPGLI family protein</fullName>
    </submittedName>
</protein>
<sequence>MKNILNPLIVNSKILHYFSIKEFIVLLLLVFNFHSSISQELKGKITYQATLSDYNKLEWDNMINSLDSFTGLDKSNPIPINFHLLFDSDKALYQAEYDLETKRKMGFTMNETGLAASHDRKYFTNLQTQEHFYQSFWTKDVLVNLDKVEWNLTNVTKMIGKYMCYKATAIIDSEQIGSLNHISPVVAWYTPEIPLPFGIQSFNGLPGLTMELTMELEKGKVTYIVTNIEISPEEKIILERPNGTKWMSEKEYISHIKKLNANR</sequence>